<dbReference type="AlphaFoldDB" id="A0A1C2DSV3"/>
<dbReference type="OrthoDB" id="7181050at2"/>
<organism evidence="2 3">
    <name type="scientific">Mesorhizobium hungaricum</name>
    <dbReference type="NCBI Taxonomy" id="1566387"/>
    <lineage>
        <taxon>Bacteria</taxon>
        <taxon>Pseudomonadati</taxon>
        <taxon>Pseudomonadota</taxon>
        <taxon>Alphaproteobacteria</taxon>
        <taxon>Hyphomicrobiales</taxon>
        <taxon>Phyllobacteriaceae</taxon>
        <taxon>Mesorhizobium</taxon>
    </lineage>
</organism>
<name>A0A1C2DSV3_9HYPH</name>
<dbReference type="PANTHER" id="PTHR11786">
    <property type="entry name" value="N-HYDROXYARYLAMINE O-ACETYLTRANSFERASE"/>
    <property type="match status" value="1"/>
</dbReference>
<keyword evidence="2" id="KW-0808">Transferase</keyword>
<sequence>MTHVSPSENGMILTSSQLDAYLARIGMDRPASLDIKSLSRLHRGHLMAFTWEAVDAFMGWPCTIAPAAAFAKMVEGKRGGWCYEMNGLFGAALAALGFRVTRLCSGVDREIMGDLVIGNHLALRVDLDRPYLADVGLGDAIVEPVPLAVGPISQRGFEFSIMPTTDGWLRFKNHARGMAHSFDFRPDYSDEAAMAATLGWLTQDPGSPFTNALALILHTADGYVALKNDCLRSVTADSVSEQPITSADHLADTFNTVFNIEVPEPGRVWEKIQAVGRDEAA</sequence>
<dbReference type="InterPro" id="IPR038765">
    <property type="entry name" value="Papain-like_cys_pep_sf"/>
</dbReference>
<evidence type="ECO:0000313" key="3">
    <source>
        <dbReference type="Proteomes" id="UP000094412"/>
    </source>
</evidence>
<dbReference type="Gene3D" id="3.30.2140.10">
    <property type="entry name" value="Arylamine N-acetyltransferase"/>
    <property type="match status" value="1"/>
</dbReference>
<dbReference type="Gene3D" id="2.40.128.150">
    <property type="entry name" value="Cysteine proteinases"/>
    <property type="match status" value="1"/>
</dbReference>
<gene>
    <name evidence="2" type="ORF">QV13_14225</name>
</gene>
<dbReference type="STRING" id="1566387.QV13_14225"/>
<dbReference type="Proteomes" id="UP000094412">
    <property type="component" value="Unassembled WGS sequence"/>
</dbReference>
<dbReference type="EMBL" id="MDEO01000032">
    <property type="protein sequence ID" value="OCX17860.1"/>
    <property type="molecule type" value="Genomic_DNA"/>
</dbReference>
<evidence type="ECO:0000313" key="2">
    <source>
        <dbReference type="EMBL" id="OCX17860.1"/>
    </source>
</evidence>
<protein>
    <submittedName>
        <fullName evidence="2">Arylamine N-acetyltransferase</fullName>
    </submittedName>
</protein>
<dbReference type="GO" id="GO:0016407">
    <property type="term" value="F:acetyltransferase activity"/>
    <property type="evidence" value="ECO:0007669"/>
    <property type="project" value="InterPro"/>
</dbReference>
<comment type="caution">
    <text evidence="2">The sequence shown here is derived from an EMBL/GenBank/DDBJ whole genome shotgun (WGS) entry which is preliminary data.</text>
</comment>
<dbReference type="Pfam" id="PF00797">
    <property type="entry name" value="Acetyltransf_2"/>
    <property type="match status" value="1"/>
</dbReference>
<evidence type="ECO:0000256" key="1">
    <source>
        <dbReference type="ARBA" id="ARBA00006547"/>
    </source>
</evidence>
<dbReference type="InterPro" id="IPR001447">
    <property type="entry name" value="Arylamine_N-AcTrfase"/>
</dbReference>
<dbReference type="SUPFAM" id="SSF54001">
    <property type="entry name" value="Cysteine proteinases"/>
    <property type="match status" value="1"/>
</dbReference>
<keyword evidence="3" id="KW-1185">Reference proteome</keyword>
<comment type="similarity">
    <text evidence="1">Belongs to the arylamine N-acetyltransferase family.</text>
</comment>
<accession>A0A1C2DSV3</accession>
<dbReference type="PANTHER" id="PTHR11786:SF0">
    <property type="entry name" value="ARYLAMINE N-ACETYLTRANSFERASE 4-RELATED"/>
    <property type="match status" value="1"/>
</dbReference>
<reference evidence="2 3" key="1">
    <citation type="submission" date="2016-08" db="EMBL/GenBank/DDBJ databases">
        <title>Whole genome sequence of Mesorhizobium sp. strain UASWS1009 isolated from industrial sewage.</title>
        <authorList>
            <person name="Crovadore J."/>
            <person name="Calmin G."/>
            <person name="Chablais R."/>
            <person name="Cochard B."/>
            <person name="Lefort F."/>
        </authorList>
    </citation>
    <scope>NUCLEOTIDE SEQUENCE [LARGE SCALE GENOMIC DNA]</scope>
    <source>
        <strain evidence="2 3">UASWS1009</strain>
    </source>
</reference>
<proteinExistence type="inferred from homology"/>